<evidence type="ECO:0000256" key="5">
    <source>
        <dbReference type="ARBA" id="ARBA00022801"/>
    </source>
</evidence>
<name>A0ABP8A0V6_9MICO</name>
<sequence>MTEQRLNDYLLHIVAAIERIVGYTGSSDNASFLADERTQDAVIRNLEIIGEASHRIETRFPES</sequence>
<organism evidence="6 7">
    <name type="scientific">Gryllotalpicola koreensis</name>
    <dbReference type="NCBI Taxonomy" id="993086"/>
    <lineage>
        <taxon>Bacteria</taxon>
        <taxon>Bacillati</taxon>
        <taxon>Actinomycetota</taxon>
        <taxon>Actinomycetes</taxon>
        <taxon>Micrococcales</taxon>
        <taxon>Microbacteriaceae</taxon>
        <taxon>Gryllotalpicola</taxon>
    </lineage>
</organism>
<keyword evidence="7" id="KW-1185">Reference proteome</keyword>
<dbReference type="Proteomes" id="UP001501079">
    <property type="component" value="Unassembled WGS sequence"/>
</dbReference>
<evidence type="ECO:0000256" key="3">
    <source>
        <dbReference type="ARBA" id="ARBA00022722"/>
    </source>
</evidence>
<proteinExistence type="predicted"/>
<dbReference type="Pfam" id="PF01934">
    <property type="entry name" value="HepT-like"/>
    <property type="match status" value="1"/>
</dbReference>
<dbReference type="PANTHER" id="PTHR34139">
    <property type="entry name" value="UPF0331 PROTEIN MJ0127"/>
    <property type="match status" value="1"/>
</dbReference>
<evidence type="ECO:0000256" key="2">
    <source>
        <dbReference type="ARBA" id="ARBA00022649"/>
    </source>
</evidence>
<dbReference type="InterPro" id="IPR051813">
    <property type="entry name" value="HepT_RNase_toxin"/>
</dbReference>
<dbReference type="InterPro" id="IPR008201">
    <property type="entry name" value="HepT-like"/>
</dbReference>
<reference evidence="7" key="1">
    <citation type="journal article" date="2019" name="Int. J. Syst. Evol. Microbiol.">
        <title>The Global Catalogue of Microorganisms (GCM) 10K type strain sequencing project: providing services to taxonomists for standard genome sequencing and annotation.</title>
        <authorList>
            <consortium name="The Broad Institute Genomics Platform"/>
            <consortium name="The Broad Institute Genome Sequencing Center for Infectious Disease"/>
            <person name="Wu L."/>
            <person name="Ma J."/>
        </authorList>
    </citation>
    <scope>NUCLEOTIDE SEQUENCE [LARGE SCALE GENOMIC DNA]</scope>
    <source>
        <strain evidence="7">JCM 17591</strain>
    </source>
</reference>
<dbReference type="RefSeq" id="WP_344753924.1">
    <property type="nucleotide sequence ID" value="NZ_BAABBW010000003.1"/>
</dbReference>
<accession>A0ABP8A0V6</accession>
<keyword evidence="4" id="KW-0547">Nucleotide-binding</keyword>
<evidence type="ECO:0000256" key="1">
    <source>
        <dbReference type="ARBA" id="ARBA00022553"/>
    </source>
</evidence>
<keyword evidence="2" id="KW-1277">Toxin-antitoxin system</keyword>
<gene>
    <name evidence="6" type="ORF">GCM10022287_19970</name>
</gene>
<dbReference type="PANTHER" id="PTHR34139:SF1">
    <property type="entry name" value="RNASE MJ1380-RELATED"/>
    <property type="match status" value="1"/>
</dbReference>
<dbReference type="EMBL" id="BAABBW010000003">
    <property type="protein sequence ID" value="GAA4175102.1"/>
    <property type="molecule type" value="Genomic_DNA"/>
</dbReference>
<evidence type="ECO:0000256" key="4">
    <source>
        <dbReference type="ARBA" id="ARBA00022741"/>
    </source>
</evidence>
<evidence type="ECO:0000313" key="7">
    <source>
        <dbReference type="Proteomes" id="UP001501079"/>
    </source>
</evidence>
<keyword evidence="1" id="KW-0597">Phosphoprotein</keyword>
<protein>
    <recommendedName>
        <fullName evidence="8">DUF86 domain-containing protein</fullName>
    </recommendedName>
</protein>
<keyword evidence="5" id="KW-0378">Hydrolase</keyword>
<evidence type="ECO:0000313" key="6">
    <source>
        <dbReference type="EMBL" id="GAA4175102.1"/>
    </source>
</evidence>
<keyword evidence="3" id="KW-0540">Nuclease</keyword>
<comment type="caution">
    <text evidence="6">The sequence shown here is derived from an EMBL/GenBank/DDBJ whole genome shotgun (WGS) entry which is preliminary data.</text>
</comment>
<evidence type="ECO:0008006" key="8">
    <source>
        <dbReference type="Google" id="ProtNLM"/>
    </source>
</evidence>